<feature type="transmembrane region" description="Helical" evidence="9">
    <location>
        <begin position="209"/>
        <end position="236"/>
    </location>
</feature>
<dbReference type="GO" id="GO:0005886">
    <property type="term" value="C:plasma membrane"/>
    <property type="evidence" value="ECO:0007669"/>
    <property type="project" value="UniProtKB-SubCell"/>
</dbReference>
<sequence>MAIGLNLIFGVMRMVNLAHGDFIMLGAFAAFFAYTLWNMNPLVTMLVVFFLFIILGGALYYLVVPRLLRAHDPEMLSLILFFGLSQIIQALAVIAFGNNQRSIDYTALGSGTVYLFGQGFEESWVVVASVSLLAIILVSIYLYVTKLGVATRAVMSHREEAASAGISVHRVSAYAMGIGLALAAIAGVFSPFMIGSIDPTMGTDLTTTSFAIIIIGSLGNPIGTIVGGMIYGLSLMYMESYQPSWSSLVPYLLLFIILLLKPSGLLGRRMRNA</sequence>
<dbReference type="Pfam" id="PF02653">
    <property type="entry name" value="BPD_transp_2"/>
    <property type="match status" value="1"/>
</dbReference>
<feature type="transmembrane region" description="Helical" evidence="9">
    <location>
        <begin position="75"/>
        <end position="96"/>
    </location>
</feature>
<keyword evidence="7 9" id="KW-0472">Membrane</keyword>
<name>A0A853K7Y1_9BACL</name>
<dbReference type="Proteomes" id="UP000077421">
    <property type="component" value="Unassembled WGS sequence"/>
</dbReference>
<evidence type="ECO:0000256" key="6">
    <source>
        <dbReference type="ARBA" id="ARBA00022989"/>
    </source>
</evidence>
<organism evidence="10 11">
    <name type="scientific">Ferroacidibacillus organovorans</name>
    <dbReference type="NCBI Taxonomy" id="1765683"/>
    <lineage>
        <taxon>Bacteria</taxon>
        <taxon>Bacillati</taxon>
        <taxon>Bacillota</taxon>
        <taxon>Bacilli</taxon>
        <taxon>Bacillales</taxon>
        <taxon>Alicyclobacillaceae</taxon>
        <taxon>Ferroacidibacillus</taxon>
    </lineage>
</organism>
<keyword evidence="5" id="KW-0029">Amino-acid transport</keyword>
<comment type="subcellular location">
    <subcellularLocation>
        <location evidence="1">Cell membrane</location>
        <topology evidence="1">Multi-pass membrane protein</topology>
    </subcellularLocation>
</comment>
<evidence type="ECO:0000256" key="5">
    <source>
        <dbReference type="ARBA" id="ARBA00022970"/>
    </source>
</evidence>
<dbReference type="PANTHER" id="PTHR11795">
    <property type="entry name" value="BRANCHED-CHAIN AMINO ACID TRANSPORT SYSTEM PERMEASE PROTEIN LIVH"/>
    <property type="match status" value="1"/>
</dbReference>
<dbReference type="EMBL" id="LSUQ01000048">
    <property type="protein sequence ID" value="OAG93170.1"/>
    <property type="molecule type" value="Genomic_DNA"/>
</dbReference>
<keyword evidence="4 9" id="KW-0812">Transmembrane</keyword>
<dbReference type="GO" id="GO:0022857">
    <property type="term" value="F:transmembrane transporter activity"/>
    <property type="evidence" value="ECO:0007669"/>
    <property type="project" value="InterPro"/>
</dbReference>
<evidence type="ECO:0000313" key="10">
    <source>
        <dbReference type="EMBL" id="OAG93170.1"/>
    </source>
</evidence>
<evidence type="ECO:0000256" key="9">
    <source>
        <dbReference type="SAM" id="Phobius"/>
    </source>
</evidence>
<evidence type="ECO:0000256" key="2">
    <source>
        <dbReference type="ARBA" id="ARBA00022448"/>
    </source>
</evidence>
<gene>
    <name evidence="10" type="ORF">AYW79_12070</name>
</gene>
<feature type="transmembrane region" description="Helical" evidence="9">
    <location>
        <begin position="43"/>
        <end position="63"/>
    </location>
</feature>
<accession>A0A853K7Y1</accession>
<dbReference type="InterPro" id="IPR052157">
    <property type="entry name" value="BCAA_transport_permease"/>
</dbReference>
<proteinExistence type="inferred from homology"/>
<feature type="transmembrane region" description="Helical" evidence="9">
    <location>
        <begin position="173"/>
        <end position="197"/>
    </location>
</feature>
<comment type="similarity">
    <text evidence="8">Belongs to the binding-protein-dependent transport system permease family. LivHM subfamily.</text>
</comment>
<feature type="transmembrane region" description="Helical" evidence="9">
    <location>
        <begin position="124"/>
        <end position="144"/>
    </location>
</feature>
<dbReference type="PANTHER" id="PTHR11795:SF445">
    <property type="entry name" value="AMINO ACID ABC TRANSPORTER PERMEASE PROTEIN"/>
    <property type="match status" value="1"/>
</dbReference>
<evidence type="ECO:0000313" key="11">
    <source>
        <dbReference type="Proteomes" id="UP000077421"/>
    </source>
</evidence>
<feature type="transmembrane region" description="Helical" evidence="9">
    <location>
        <begin position="248"/>
        <end position="267"/>
    </location>
</feature>
<evidence type="ECO:0000256" key="1">
    <source>
        <dbReference type="ARBA" id="ARBA00004651"/>
    </source>
</evidence>
<comment type="caution">
    <text evidence="10">The sequence shown here is derived from an EMBL/GenBank/DDBJ whole genome shotgun (WGS) entry which is preliminary data.</text>
</comment>
<evidence type="ECO:0000256" key="3">
    <source>
        <dbReference type="ARBA" id="ARBA00022475"/>
    </source>
</evidence>
<evidence type="ECO:0000256" key="8">
    <source>
        <dbReference type="ARBA" id="ARBA00037998"/>
    </source>
</evidence>
<protein>
    <submittedName>
        <fullName evidence="10">Amino acid ABC transporter</fullName>
    </submittedName>
</protein>
<dbReference type="GO" id="GO:0006865">
    <property type="term" value="P:amino acid transport"/>
    <property type="evidence" value="ECO:0007669"/>
    <property type="project" value="UniProtKB-KW"/>
</dbReference>
<keyword evidence="2" id="KW-0813">Transport</keyword>
<dbReference type="CDD" id="cd06582">
    <property type="entry name" value="TM_PBP1_LivH_like"/>
    <property type="match status" value="1"/>
</dbReference>
<evidence type="ECO:0000256" key="4">
    <source>
        <dbReference type="ARBA" id="ARBA00022692"/>
    </source>
</evidence>
<keyword evidence="3" id="KW-1003">Cell membrane</keyword>
<evidence type="ECO:0000256" key="7">
    <source>
        <dbReference type="ARBA" id="ARBA00023136"/>
    </source>
</evidence>
<dbReference type="AlphaFoldDB" id="A0A853K7Y1"/>
<feature type="transmembrane region" description="Helical" evidence="9">
    <location>
        <begin position="20"/>
        <end position="37"/>
    </location>
</feature>
<dbReference type="InterPro" id="IPR001851">
    <property type="entry name" value="ABC_transp_permease"/>
</dbReference>
<reference evidence="10 11" key="1">
    <citation type="submission" date="2016-02" db="EMBL/GenBank/DDBJ databases">
        <title>Draft genome sequence of Acidibacillus ferrooxidans SLC66.</title>
        <authorList>
            <person name="Oliveira G."/>
            <person name="Nancucheo I."/>
            <person name="Dall'Agnol H."/>
            <person name="Johnson B."/>
            <person name="Oliveira R."/>
            <person name="Nunes G.L."/>
            <person name="Tzotzos G."/>
            <person name="Orellana S.C."/>
            <person name="Salim A.C."/>
            <person name="Araujo F.M."/>
        </authorList>
    </citation>
    <scope>NUCLEOTIDE SEQUENCE [LARGE SCALE GENOMIC DNA]</scope>
    <source>
        <strain evidence="10 11">SLC66</strain>
    </source>
</reference>
<keyword evidence="6 9" id="KW-1133">Transmembrane helix</keyword>